<comment type="similarity">
    <text evidence="5">Belongs to the ATP:guanido phosphotransferase family.</text>
</comment>
<comment type="caution">
    <text evidence="8">The sequence shown here is derived from an EMBL/GenBank/DDBJ whole genome shotgun (WGS) entry which is preliminary data.</text>
</comment>
<protein>
    <submittedName>
        <fullName evidence="8">ATP--guanido phosphotransferase</fullName>
    </submittedName>
</protein>
<keyword evidence="3 5" id="KW-0418">Kinase</keyword>
<feature type="non-terminal residue" evidence="8">
    <location>
        <position position="1"/>
    </location>
</feature>
<keyword evidence="1 5" id="KW-0808">Transferase</keyword>
<dbReference type="GO" id="GO:0005615">
    <property type="term" value="C:extracellular space"/>
    <property type="evidence" value="ECO:0007669"/>
    <property type="project" value="TreeGrafter"/>
</dbReference>
<feature type="domain" description="Phosphagen kinase C-terminal" evidence="7">
    <location>
        <begin position="1"/>
        <end position="176"/>
    </location>
</feature>
<dbReference type="InterPro" id="IPR022414">
    <property type="entry name" value="ATP-guanido_PTrfase_cat"/>
</dbReference>
<reference evidence="8" key="1">
    <citation type="journal article" date="2020" name="mSystems">
        <title>Genome- and Community-Level Interaction Insights into Carbon Utilization and Element Cycling Functions of Hydrothermarchaeota in Hydrothermal Sediment.</title>
        <authorList>
            <person name="Zhou Z."/>
            <person name="Liu Y."/>
            <person name="Xu W."/>
            <person name="Pan J."/>
            <person name="Luo Z.H."/>
            <person name="Li M."/>
        </authorList>
    </citation>
    <scope>NUCLEOTIDE SEQUENCE [LARGE SCALE GENOMIC DNA]</scope>
    <source>
        <strain evidence="8">HyVt-237</strain>
    </source>
</reference>
<keyword evidence="2 5" id="KW-0547">Nucleotide-binding</keyword>
<feature type="binding site" evidence="5">
    <location>
        <begin position="98"/>
        <end position="102"/>
    </location>
    <ligand>
        <name>ATP</name>
        <dbReference type="ChEBI" id="CHEBI:30616"/>
    </ligand>
</feature>
<feature type="binding site" evidence="5">
    <location>
        <position position="13"/>
    </location>
    <ligand>
        <name>ATP</name>
        <dbReference type="ChEBI" id="CHEBI:30616"/>
    </ligand>
</feature>
<evidence type="ECO:0000256" key="1">
    <source>
        <dbReference type="ARBA" id="ARBA00022679"/>
    </source>
</evidence>
<feature type="region of interest" description="Disordered" evidence="6">
    <location>
        <begin position="255"/>
        <end position="274"/>
    </location>
</feature>
<organism evidence="8">
    <name type="scientific">candidate division WOR-3 bacterium</name>
    <dbReference type="NCBI Taxonomy" id="2052148"/>
    <lineage>
        <taxon>Bacteria</taxon>
        <taxon>Bacteria division WOR-3</taxon>
    </lineage>
</organism>
<comment type="caution">
    <text evidence="5">Lacks conserved residue(s) required for the propagation of feature annotation.</text>
</comment>
<dbReference type="PANTHER" id="PTHR11547:SF38">
    <property type="entry name" value="ARGININE KINASE 1-RELATED"/>
    <property type="match status" value="1"/>
</dbReference>
<feature type="binding site" evidence="5">
    <location>
        <position position="47"/>
    </location>
    <ligand>
        <name>ATP</name>
        <dbReference type="ChEBI" id="CHEBI:30616"/>
    </ligand>
</feature>
<name>A0A7C1B494_UNCW3</name>
<dbReference type="AlphaFoldDB" id="A0A7C1B494"/>
<dbReference type="GO" id="GO:0004111">
    <property type="term" value="F:creatine kinase activity"/>
    <property type="evidence" value="ECO:0007669"/>
    <property type="project" value="InterPro"/>
</dbReference>
<dbReference type="InterPro" id="IPR014746">
    <property type="entry name" value="Gln_synth/guanido_kin_cat_dom"/>
</dbReference>
<evidence type="ECO:0000256" key="6">
    <source>
        <dbReference type="SAM" id="MobiDB-lite"/>
    </source>
</evidence>
<dbReference type="PROSITE" id="PS51510">
    <property type="entry name" value="PHOSPHAGEN_KINASE_C"/>
    <property type="match status" value="1"/>
</dbReference>
<dbReference type="GO" id="GO:0046314">
    <property type="term" value="P:phosphocreatine biosynthetic process"/>
    <property type="evidence" value="ECO:0007669"/>
    <property type="project" value="InterPro"/>
</dbReference>
<dbReference type="Pfam" id="PF00217">
    <property type="entry name" value="ATP-gua_Ptrans"/>
    <property type="match status" value="1"/>
</dbReference>
<dbReference type="EMBL" id="DRBW01000197">
    <property type="protein sequence ID" value="HDM90599.1"/>
    <property type="molecule type" value="Genomic_DNA"/>
</dbReference>
<feature type="binding site" evidence="5">
    <location>
        <begin position="129"/>
        <end position="134"/>
    </location>
    <ligand>
        <name>ATP</name>
        <dbReference type="ChEBI" id="CHEBI:30616"/>
    </ligand>
</feature>
<dbReference type="Gene3D" id="3.30.590.10">
    <property type="entry name" value="Glutamine synthetase/guanido kinase, catalytic domain"/>
    <property type="match status" value="1"/>
</dbReference>
<evidence type="ECO:0000313" key="8">
    <source>
        <dbReference type="EMBL" id="HDM90599.1"/>
    </source>
</evidence>
<dbReference type="InterPro" id="IPR000749">
    <property type="entry name" value="ATP-guanido_PTrfase"/>
</dbReference>
<keyword evidence="4 5" id="KW-0067">ATP-binding</keyword>
<feature type="compositionally biased region" description="Basic and acidic residues" evidence="6">
    <location>
        <begin position="255"/>
        <end position="264"/>
    </location>
</feature>
<evidence type="ECO:0000256" key="5">
    <source>
        <dbReference type="PROSITE-ProRule" id="PRU00843"/>
    </source>
</evidence>
<dbReference type="PANTHER" id="PTHR11547">
    <property type="entry name" value="ARGININE OR CREATINE KINASE"/>
    <property type="match status" value="1"/>
</dbReference>
<gene>
    <name evidence="8" type="ORF">ENG67_05275</name>
</gene>
<dbReference type="Proteomes" id="UP000885931">
    <property type="component" value="Unassembled WGS sequence"/>
</dbReference>
<evidence type="ECO:0000256" key="3">
    <source>
        <dbReference type="ARBA" id="ARBA00022777"/>
    </source>
</evidence>
<dbReference type="GO" id="GO:0005524">
    <property type="term" value="F:ATP binding"/>
    <property type="evidence" value="ECO:0007669"/>
    <property type="project" value="UniProtKB-UniRule"/>
</dbReference>
<sequence length="274" mass="30996">LSDLDRVFLAERHMISLDLLADGEGKVVIISRDETLSLMINEEDHIRLQAFAPGLNLEEVFEKVLRVEEKLGEMLNYAYRQTYGILTSCTTNTGTGLRLSVLLHLADIVYSKQLEGLFRNLAKVKVSVRGLYGEGTNVEGNVFQISSLLSLGVSERETLESFRDVVEITLDFEKKSREILLENMKEALEDKIQRSLAILSSARLLSFKETAEYVSAVRLGIGIGKIFDIKVRTLNELLLFSQPAHLQKLFGKEMGPRERDEKRASYVRTKLKAE</sequence>
<dbReference type="SUPFAM" id="SSF55931">
    <property type="entry name" value="Glutamine synthetase/guanido kinase"/>
    <property type="match status" value="1"/>
</dbReference>
<evidence type="ECO:0000259" key="7">
    <source>
        <dbReference type="PROSITE" id="PS51510"/>
    </source>
</evidence>
<evidence type="ECO:0000256" key="2">
    <source>
        <dbReference type="ARBA" id="ARBA00022741"/>
    </source>
</evidence>
<evidence type="ECO:0000256" key="4">
    <source>
        <dbReference type="ARBA" id="ARBA00022840"/>
    </source>
</evidence>
<accession>A0A7C1B494</accession>
<proteinExistence type="inferred from homology"/>